<protein>
    <submittedName>
        <fullName evidence="1">Uncharacterized protein</fullName>
    </submittedName>
</protein>
<dbReference type="AlphaFoldDB" id="A0A382CJ83"/>
<evidence type="ECO:0000313" key="1">
    <source>
        <dbReference type="EMBL" id="SVB26268.1"/>
    </source>
</evidence>
<gene>
    <name evidence="1" type="ORF">METZ01_LOCUS179122</name>
</gene>
<organism evidence="1">
    <name type="scientific">marine metagenome</name>
    <dbReference type="NCBI Taxonomy" id="408172"/>
    <lineage>
        <taxon>unclassified sequences</taxon>
        <taxon>metagenomes</taxon>
        <taxon>ecological metagenomes</taxon>
    </lineage>
</organism>
<reference evidence="1" key="1">
    <citation type="submission" date="2018-05" db="EMBL/GenBank/DDBJ databases">
        <authorList>
            <person name="Lanie J.A."/>
            <person name="Ng W.-L."/>
            <person name="Kazmierczak K.M."/>
            <person name="Andrzejewski T.M."/>
            <person name="Davidsen T.M."/>
            <person name="Wayne K.J."/>
            <person name="Tettelin H."/>
            <person name="Glass J.I."/>
            <person name="Rusch D."/>
            <person name="Podicherti R."/>
            <person name="Tsui H.-C.T."/>
            <person name="Winkler M.E."/>
        </authorList>
    </citation>
    <scope>NUCLEOTIDE SEQUENCE</scope>
</reference>
<accession>A0A382CJ83</accession>
<sequence length="265" mass="28938">MRFLVTSLLFTVFTSVLTAHIFMSADGVRKIDASILSYDEESKIVKIRRKDGRIFESAISLFSGVDQTFILRWNDGAKESYFIYGREYPNHLRLLIEMLNSGGIGYGQTVIYGPGHPPIIIGNGNTPFLAWVNGYDQLATRYNRFNTTGVTFDLIKDKWQAHIAFRSGRTITTGMGGMVMGGPSWVGLPSVSGPILYQQSPRIVINGSPPAYSPVIILPRGPSPVYVNPFRGGVMMNGVGMGGGGFVGSSRGFSTGRGISVRINR</sequence>
<dbReference type="EMBL" id="UINC01034824">
    <property type="protein sequence ID" value="SVB26268.1"/>
    <property type="molecule type" value="Genomic_DNA"/>
</dbReference>
<name>A0A382CJ83_9ZZZZ</name>
<proteinExistence type="predicted"/>